<feature type="transmembrane region" description="Helical" evidence="1">
    <location>
        <begin position="53"/>
        <end position="72"/>
    </location>
</feature>
<dbReference type="KEGG" id="acj:ACAM_1536"/>
<dbReference type="Pfam" id="PF05425">
    <property type="entry name" value="CopD"/>
    <property type="match status" value="1"/>
</dbReference>
<reference evidence="3 4" key="1">
    <citation type="journal article" date="2013" name="Appl. Environ. Microbiol.">
        <title>Variation of the Virus-Related Elements within Syntenic Genomes of the Hyperthermophilic Archaeon Aeropyrum.</title>
        <authorList>
            <person name="Daifuku T."/>
            <person name="Yoshida T."/>
            <person name="Kitamura T."/>
            <person name="Kawaichi S."/>
            <person name="Inoue T."/>
            <person name="Nomura K."/>
            <person name="Yoshida Y."/>
            <person name="Kuno S."/>
            <person name="Sako Y."/>
        </authorList>
    </citation>
    <scope>NUCLEOTIDE SEQUENCE [LARGE SCALE GENOMIC DNA]</scope>
    <source>
        <strain evidence="3 4">SY1</strain>
    </source>
</reference>
<name>U3TG38_9CREN</name>
<organism evidence="3 4">
    <name type="scientific">Aeropyrum camini SY1 = JCM 12091</name>
    <dbReference type="NCBI Taxonomy" id="1198449"/>
    <lineage>
        <taxon>Archaea</taxon>
        <taxon>Thermoproteota</taxon>
        <taxon>Thermoprotei</taxon>
        <taxon>Desulfurococcales</taxon>
        <taxon>Desulfurococcaceae</taxon>
        <taxon>Aeropyrum</taxon>
    </lineage>
</organism>
<dbReference type="GeneID" id="17110736"/>
<feature type="transmembrane region" description="Helical" evidence="1">
    <location>
        <begin position="78"/>
        <end position="98"/>
    </location>
</feature>
<dbReference type="InterPro" id="IPR008457">
    <property type="entry name" value="Cu-R_CopD_dom"/>
</dbReference>
<protein>
    <recommendedName>
        <fullName evidence="2">Copper resistance protein D domain-containing protein</fullName>
    </recommendedName>
</protein>
<keyword evidence="4" id="KW-1185">Reference proteome</keyword>
<evidence type="ECO:0000313" key="4">
    <source>
        <dbReference type="Proteomes" id="UP000016887"/>
    </source>
</evidence>
<dbReference type="AlphaFoldDB" id="U3TG38"/>
<feature type="domain" description="Copper resistance protein D" evidence="2">
    <location>
        <begin position="49"/>
        <end position="136"/>
    </location>
</feature>
<keyword evidence="1" id="KW-0472">Membrane</keyword>
<dbReference type="eggNOG" id="arCOG14922">
    <property type="taxonomic scope" value="Archaea"/>
</dbReference>
<dbReference type="Proteomes" id="UP000016887">
    <property type="component" value="Chromosome"/>
</dbReference>
<dbReference type="PATRIC" id="fig|1198449.6.peg.1554"/>
<evidence type="ECO:0000259" key="2">
    <source>
        <dbReference type="Pfam" id="PF05425"/>
    </source>
</evidence>
<keyword evidence="1" id="KW-0812">Transmembrane</keyword>
<evidence type="ECO:0000256" key="1">
    <source>
        <dbReference type="SAM" id="Phobius"/>
    </source>
</evidence>
<proteinExistence type="predicted"/>
<feature type="transmembrane region" description="Helical" evidence="1">
    <location>
        <begin position="119"/>
        <end position="138"/>
    </location>
</feature>
<dbReference type="GO" id="GO:0016020">
    <property type="term" value="C:membrane"/>
    <property type="evidence" value="ECO:0007669"/>
    <property type="project" value="InterPro"/>
</dbReference>
<dbReference type="EMBL" id="AP012489">
    <property type="protein sequence ID" value="BAN91005.1"/>
    <property type="molecule type" value="Genomic_DNA"/>
</dbReference>
<accession>U3TG38</accession>
<dbReference type="OrthoDB" id="378813at2157"/>
<gene>
    <name evidence="3" type="ORF">ACAM_1536</name>
</gene>
<feature type="transmembrane region" description="Helical" evidence="1">
    <location>
        <begin position="12"/>
        <end position="32"/>
    </location>
</feature>
<evidence type="ECO:0000313" key="3">
    <source>
        <dbReference type="EMBL" id="BAN91005.1"/>
    </source>
</evidence>
<sequence>MATAYQIAQLLHVLAASIWIGGHIIIALGYLPRFITTGDFRPLQEFESVYEKIGLPSLAVAAITGMYMATQLGWPRGAVSSLVNLKILLLAAIVLLAVDARFRIIRRHRRGYSISRVDMAAHIIAVTLISIILAVVGWEIRY</sequence>
<keyword evidence="1" id="KW-1133">Transmembrane helix</keyword>
<dbReference type="RefSeq" id="WP_022542271.1">
    <property type="nucleotide sequence ID" value="NC_022521.1"/>
</dbReference>